<keyword evidence="4" id="KW-1185">Reference proteome</keyword>
<dbReference type="EMBL" id="QVIG01000001">
    <property type="protein sequence ID" value="RGD57939.1"/>
    <property type="molecule type" value="Genomic_DNA"/>
</dbReference>
<dbReference type="AlphaFoldDB" id="A0A372ZPW3"/>
<reference evidence="3 4" key="1">
    <citation type="submission" date="2018-08" db="EMBL/GenBank/DDBJ databases">
        <title>Diversity &amp; Physiological Properties of Lignin-Decomposing Actinobacteria from Soil.</title>
        <authorList>
            <person name="Roh S.G."/>
            <person name="Kim S.B."/>
        </authorList>
    </citation>
    <scope>NUCLEOTIDE SEQUENCE [LARGE SCALE GENOMIC DNA]</scope>
    <source>
        <strain evidence="3 4">MMS17-GH009</strain>
    </source>
</reference>
<sequence>MAMSEDAATAAETPQTPSGPRRGRVRLKRSALMAVPAIAAGGVLMALTAQGVLAAQFSISGMPFTITADKLDGEGFAQFGSLDSMIPDSPNAGSTGGQVLVAVSAIKKAEITNLCQSVDLGGINLVIHAGDGGTPVTASDLTTDSDMLSGDAEFKNIEIGGDASTYTKAGPVGKGNPGVFGQQADHVTLTHLNQHNYASTAVGFKLPNLRLSFSSTGC</sequence>
<organism evidence="3 4">
    <name type="scientific">Kitasatospora xanthocidica</name>
    <dbReference type="NCBI Taxonomy" id="83382"/>
    <lineage>
        <taxon>Bacteria</taxon>
        <taxon>Bacillati</taxon>
        <taxon>Actinomycetota</taxon>
        <taxon>Actinomycetes</taxon>
        <taxon>Kitasatosporales</taxon>
        <taxon>Streptomycetaceae</taxon>
        <taxon>Kitasatospora</taxon>
    </lineage>
</organism>
<dbReference type="Pfam" id="PF19741">
    <property type="entry name" value="DUF6230"/>
    <property type="match status" value="1"/>
</dbReference>
<dbReference type="RefSeq" id="WP_049650672.1">
    <property type="nucleotide sequence ID" value="NZ_QVIG01000001.1"/>
</dbReference>
<gene>
    <name evidence="3" type="ORF">DR950_09200</name>
</gene>
<evidence type="ECO:0000313" key="3">
    <source>
        <dbReference type="EMBL" id="RGD57939.1"/>
    </source>
</evidence>
<accession>A0A372ZPW3</accession>
<proteinExistence type="predicted"/>
<evidence type="ECO:0000256" key="2">
    <source>
        <dbReference type="SAM" id="Phobius"/>
    </source>
</evidence>
<protein>
    <submittedName>
        <fullName evidence="3">Cholesterol esterase</fullName>
    </submittedName>
</protein>
<feature type="transmembrane region" description="Helical" evidence="2">
    <location>
        <begin position="31"/>
        <end position="53"/>
    </location>
</feature>
<evidence type="ECO:0000256" key="1">
    <source>
        <dbReference type="SAM" id="MobiDB-lite"/>
    </source>
</evidence>
<feature type="region of interest" description="Disordered" evidence="1">
    <location>
        <begin position="1"/>
        <end position="24"/>
    </location>
</feature>
<name>A0A372ZPW3_9ACTN</name>
<comment type="caution">
    <text evidence="3">The sequence shown here is derived from an EMBL/GenBank/DDBJ whole genome shotgun (WGS) entry which is preliminary data.</text>
</comment>
<keyword evidence="2" id="KW-0472">Membrane</keyword>
<dbReference type="Proteomes" id="UP000263377">
    <property type="component" value="Unassembled WGS sequence"/>
</dbReference>
<dbReference type="InterPro" id="IPR046198">
    <property type="entry name" value="DUF6230"/>
</dbReference>
<evidence type="ECO:0000313" key="4">
    <source>
        <dbReference type="Proteomes" id="UP000263377"/>
    </source>
</evidence>
<keyword evidence="2" id="KW-1133">Transmembrane helix</keyword>
<keyword evidence="2" id="KW-0812">Transmembrane</keyword>